<evidence type="ECO:0000256" key="5">
    <source>
        <dbReference type="SAM" id="SignalP"/>
    </source>
</evidence>
<organism evidence="7 8">
    <name type="scientific">Rubus argutus</name>
    <name type="common">Southern blackberry</name>
    <dbReference type="NCBI Taxonomy" id="59490"/>
    <lineage>
        <taxon>Eukaryota</taxon>
        <taxon>Viridiplantae</taxon>
        <taxon>Streptophyta</taxon>
        <taxon>Embryophyta</taxon>
        <taxon>Tracheophyta</taxon>
        <taxon>Spermatophyta</taxon>
        <taxon>Magnoliopsida</taxon>
        <taxon>eudicotyledons</taxon>
        <taxon>Gunneridae</taxon>
        <taxon>Pentapetalae</taxon>
        <taxon>rosids</taxon>
        <taxon>fabids</taxon>
        <taxon>Rosales</taxon>
        <taxon>Rosaceae</taxon>
        <taxon>Rosoideae</taxon>
        <taxon>Rosoideae incertae sedis</taxon>
        <taxon>Rubus</taxon>
    </lineage>
</organism>
<keyword evidence="4" id="KW-1133">Transmembrane helix</keyword>
<keyword evidence="4" id="KW-0472">Membrane</keyword>
<reference evidence="7 8" key="1">
    <citation type="journal article" date="2023" name="G3 (Bethesda)">
        <title>A chromosome-length genome assembly and annotation of blackberry (Rubus argutus, cv. 'Hillquist').</title>
        <authorList>
            <person name="Bruna T."/>
            <person name="Aryal R."/>
            <person name="Dudchenko O."/>
            <person name="Sargent D.J."/>
            <person name="Mead D."/>
            <person name="Buti M."/>
            <person name="Cavallini A."/>
            <person name="Hytonen T."/>
            <person name="Andres J."/>
            <person name="Pham M."/>
            <person name="Weisz D."/>
            <person name="Mascagni F."/>
            <person name="Usai G."/>
            <person name="Natali L."/>
            <person name="Bassil N."/>
            <person name="Fernandez G.E."/>
            <person name="Lomsadze A."/>
            <person name="Armour M."/>
            <person name="Olukolu B."/>
            <person name="Poorten T."/>
            <person name="Britton C."/>
            <person name="Davik J."/>
            <person name="Ashrafi H."/>
            <person name="Aiden E.L."/>
            <person name="Borodovsky M."/>
            <person name="Worthington M."/>
        </authorList>
    </citation>
    <scope>NUCLEOTIDE SEQUENCE [LARGE SCALE GENOMIC DNA]</scope>
    <source>
        <strain evidence="7">PI 553951</strain>
    </source>
</reference>
<name>A0AAW1XIA8_RUBAR</name>
<dbReference type="PANTHER" id="PTHR32099:SF105">
    <property type="entry name" value="CYSTEINE-RICH REPEAT SECRETORY PROTEIN 1"/>
    <property type="match status" value="1"/>
</dbReference>
<keyword evidence="4" id="KW-0812">Transmembrane</keyword>
<evidence type="ECO:0000313" key="7">
    <source>
        <dbReference type="EMBL" id="KAK9936130.1"/>
    </source>
</evidence>
<feature type="signal peptide" evidence="5">
    <location>
        <begin position="1"/>
        <end position="34"/>
    </location>
</feature>
<comment type="caution">
    <text evidence="7">The sequence shown here is derived from an EMBL/GenBank/DDBJ whole genome shotgun (WGS) entry which is preliminary data.</text>
</comment>
<dbReference type="CDD" id="cd23509">
    <property type="entry name" value="Gnk2-like"/>
    <property type="match status" value="1"/>
</dbReference>
<proteinExistence type="predicted"/>
<dbReference type="Gene3D" id="3.30.430.20">
    <property type="entry name" value="Gnk2 domain, C-X8-C-X2-C motif"/>
    <property type="match status" value="1"/>
</dbReference>
<dbReference type="Gene3D" id="3.30.200.20">
    <property type="entry name" value="Phosphorylase Kinase, domain 1"/>
    <property type="match status" value="1"/>
</dbReference>
<sequence length="342" mass="38105">MMNVGSSSAGKQNMFHFPVLLLLCSLLCDHLAYADPPYKICSNVSNYTDNSTFANNLNSLLNSLPSNASVSKLYNTSFGNDPDRVFALYMCLDYLSSNSCHDCIFMAQSDIVNICPNSKEAVVWEETCQLRYSNQNFFGRLNVDGNIPLANTENISDPEKFEKTVNETLSKLAEQAAFNRSLNMYDTGEVPFEDKDGHKCYLRYEFYPFYNGATSEASVPNNKGGGRKVWLITIIAIVSACLGILLLVSFVCLAMRKTKKKGHSEILGQHQLFHEQNSPNAQDYPYISLASIHTATNRFSDSNKLGEGGFGPVYKGVLEDGKESGNQEAFKLFPSKVWRNSQ</sequence>
<dbReference type="InterPro" id="IPR002902">
    <property type="entry name" value="GNK2"/>
</dbReference>
<feature type="chain" id="PRO_5043889790" description="Gnk2-homologous domain-containing protein" evidence="5">
    <location>
        <begin position="35"/>
        <end position="342"/>
    </location>
</feature>
<evidence type="ECO:0000256" key="1">
    <source>
        <dbReference type="ARBA" id="ARBA00022729"/>
    </source>
</evidence>
<evidence type="ECO:0000256" key="3">
    <source>
        <dbReference type="ARBA" id="ARBA00023180"/>
    </source>
</evidence>
<evidence type="ECO:0000256" key="2">
    <source>
        <dbReference type="ARBA" id="ARBA00022737"/>
    </source>
</evidence>
<evidence type="ECO:0000256" key="4">
    <source>
        <dbReference type="SAM" id="Phobius"/>
    </source>
</evidence>
<dbReference type="InterPro" id="IPR011009">
    <property type="entry name" value="Kinase-like_dom_sf"/>
</dbReference>
<keyword evidence="2" id="KW-0677">Repeat</keyword>
<gene>
    <name evidence="7" type="ORF">M0R45_012991</name>
</gene>
<dbReference type="EMBL" id="JBEDUW010000003">
    <property type="protein sequence ID" value="KAK9936130.1"/>
    <property type="molecule type" value="Genomic_DNA"/>
</dbReference>
<dbReference type="Proteomes" id="UP001457282">
    <property type="component" value="Unassembled WGS sequence"/>
</dbReference>
<dbReference type="SUPFAM" id="SSF56112">
    <property type="entry name" value="Protein kinase-like (PK-like)"/>
    <property type="match status" value="1"/>
</dbReference>
<keyword evidence="3" id="KW-0325">Glycoprotein</keyword>
<keyword evidence="1 5" id="KW-0732">Signal</keyword>
<dbReference type="FunFam" id="3.30.430.20:FF:000009">
    <property type="entry name" value="Cysteine-rich receptor-like protein kinase 28"/>
    <property type="match status" value="1"/>
</dbReference>
<feature type="domain" description="Gnk2-homologous" evidence="6">
    <location>
        <begin position="35"/>
        <end position="137"/>
    </location>
</feature>
<evidence type="ECO:0000313" key="8">
    <source>
        <dbReference type="Proteomes" id="UP001457282"/>
    </source>
</evidence>
<evidence type="ECO:0000259" key="6">
    <source>
        <dbReference type="PROSITE" id="PS51473"/>
    </source>
</evidence>
<feature type="transmembrane region" description="Helical" evidence="4">
    <location>
        <begin position="229"/>
        <end position="254"/>
    </location>
</feature>
<accession>A0AAW1XIA8</accession>
<dbReference type="Pfam" id="PF01657">
    <property type="entry name" value="Stress-antifung"/>
    <property type="match status" value="1"/>
</dbReference>
<dbReference type="AlphaFoldDB" id="A0AAW1XIA8"/>
<protein>
    <recommendedName>
        <fullName evidence="6">Gnk2-homologous domain-containing protein</fullName>
    </recommendedName>
</protein>
<dbReference type="PROSITE" id="PS51473">
    <property type="entry name" value="GNK2"/>
    <property type="match status" value="1"/>
</dbReference>
<dbReference type="InterPro" id="IPR038408">
    <property type="entry name" value="GNK2_sf"/>
</dbReference>
<dbReference type="PANTHER" id="PTHR32099">
    <property type="entry name" value="CYSTEINE-RICH REPEAT SECRETORY PROTEIN"/>
    <property type="match status" value="1"/>
</dbReference>
<keyword evidence="8" id="KW-1185">Reference proteome</keyword>